<evidence type="ECO:0008006" key="11">
    <source>
        <dbReference type="Google" id="ProtNLM"/>
    </source>
</evidence>
<evidence type="ECO:0000256" key="6">
    <source>
        <dbReference type="SAM" id="Phobius"/>
    </source>
</evidence>
<dbReference type="AlphaFoldDB" id="A0A0E4A2A3"/>
<comment type="subcellular location">
    <subcellularLocation>
        <location evidence="1">Cell membrane</location>
        <topology evidence="1">Multi-pass membrane protein</topology>
    </subcellularLocation>
</comment>
<feature type="transmembrane region" description="Helical" evidence="6">
    <location>
        <begin position="761"/>
        <end position="781"/>
    </location>
</feature>
<feature type="transmembrane region" description="Helical" evidence="6">
    <location>
        <begin position="341"/>
        <end position="364"/>
    </location>
</feature>
<feature type="transmembrane region" description="Helical" evidence="6">
    <location>
        <begin position="17"/>
        <end position="41"/>
    </location>
</feature>
<dbReference type="RefSeq" id="WP_046580110.1">
    <property type="nucleotide sequence ID" value="NZ_CP010429.1"/>
</dbReference>
<dbReference type="Proteomes" id="UP000033054">
    <property type="component" value="Chromosome"/>
</dbReference>
<evidence type="ECO:0000313" key="9">
    <source>
        <dbReference type="EMBL" id="AKD58770.1"/>
    </source>
</evidence>
<evidence type="ECO:0000259" key="7">
    <source>
        <dbReference type="Pfam" id="PF02687"/>
    </source>
</evidence>
<sequence length="800" mass="88947">MLRSYVTIALRNLRSQLIYTLLTIIGLSVGMVGGLLIFLFLRHHVSIDRHHANLDRLFRINTDLHLADGSIEYNPEAPLPMAATLRKDYPQVEQAAFLIMNRELTVQVRRTAMGQSAPLRFLEHKGTGQVEPEWFDILDYTWLQGNPKTALRQPNSAVLIQSWARRYFGNADPIGQTLTINNQTEVTITGVVADPPPMTDTNLGLFISMATLKQIDPAYEETNWGFLNSTNRLYVRLKDPEAALSLEKAFPALARKQYGAEAKFYQFHTQPLRDIHVDVKRGGETIRASMIWSLGIIGVLLIVAACINFINLATAQALRRGKEVGVRKTLGSSRSQLVGQFLLETSLIVLASATLALLLVALLLPSFTDWVQTPLTLQIDPSTSLFIGLLLVIIMLLAGGYPAAVLSGVSPWAALRGKLTGVSGRGFTVRRVLVVTQFVVCQSLIIGALVVANQIRYIQQADLGFQKENVVLVSVPANQKARQEAFKKQISQYSDIVSVSLSHRPPSSDQLFGGSFKFNGSNEWVLFPVRDRLADADYVRTYGLKLVAGRNIVPSDTVQEYLINETLAHQLGFSNPQQILGKKLQYYSSPVPLPIVGVVKDFHQKSLREAIGPCLIASKADWYARAGIRISGHNPAQTLQRIRQTWQQLFPNEVFEYQFMDEQVARFYQTESLLARLINAFTGMAILICCLGLYGLVLHSVGQRIKEIGIRKVLGASVVSIVALLSKDFVKLVVIALLLASPLAWWTMTNWLQDFAYRIDIGWWVFVRAGLLAIGIALLTVSFQSIKAALMNPVKSLRSE</sequence>
<feature type="domain" description="ABC3 transporter permease C-terminal" evidence="7">
    <location>
        <begin position="680"/>
        <end position="793"/>
    </location>
</feature>
<dbReference type="GO" id="GO:0005886">
    <property type="term" value="C:plasma membrane"/>
    <property type="evidence" value="ECO:0007669"/>
    <property type="project" value="UniProtKB-SubCell"/>
</dbReference>
<evidence type="ECO:0000313" key="10">
    <source>
        <dbReference type="Proteomes" id="UP000033054"/>
    </source>
</evidence>
<feature type="domain" description="MacB-like periplasmic core" evidence="8">
    <location>
        <begin position="20"/>
        <end position="249"/>
    </location>
</feature>
<feature type="transmembrane region" description="Helical" evidence="6">
    <location>
        <begin position="385"/>
        <end position="412"/>
    </location>
</feature>
<dbReference type="InterPro" id="IPR003838">
    <property type="entry name" value="ABC3_permease_C"/>
</dbReference>
<keyword evidence="3 6" id="KW-0812">Transmembrane</keyword>
<gene>
    <name evidence="9" type="ORF">SD10_24705</name>
</gene>
<dbReference type="InterPro" id="IPR050250">
    <property type="entry name" value="Macrolide_Exporter_MacB"/>
</dbReference>
<dbReference type="OrthoDB" id="5933722at2"/>
<dbReference type="GO" id="GO:0022857">
    <property type="term" value="F:transmembrane transporter activity"/>
    <property type="evidence" value="ECO:0007669"/>
    <property type="project" value="TreeGrafter"/>
</dbReference>
<evidence type="ECO:0000256" key="5">
    <source>
        <dbReference type="ARBA" id="ARBA00023136"/>
    </source>
</evidence>
<accession>A0A0E4A2A3</accession>
<evidence type="ECO:0000256" key="4">
    <source>
        <dbReference type="ARBA" id="ARBA00022989"/>
    </source>
</evidence>
<reference evidence="9 10" key="1">
    <citation type="journal article" date="2014" name="Curr. Microbiol.">
        <title>Spirosoma radiotolerans sp. nov., a gamma-radiation-resistant bacterium isolated from gamma ray-irradiated soil.</title>
        <authorList>
            <person name="Lee J.J."/>
            <person name="Srinivasan S."/>
            <person name="Lim S."/>
            <person name="Joe M."/>
            <person name="Im S."/>
            <person name="Bae S.I."/>
            <person name="Park K.R."/>
            <person name="Han J.H."/>
            <person name="Park S.H."/>
            <person name="Joo B.M."/>
            <person name="Park S.J."/>
            <person name="Kim M.K."/>
        </authorList>
    </citation>
    <scope>NUCLEOTIDE SEQUENCE [LARGE SCALE GENOMIC DNA]</scope>
    <source>
        <strain evidence="9 10">DG5A</strain>
    </source>
</reference>
<dbReference type="EMBL" id="CP010429">
    <property type="protein sequence ID" value="AKD58770.1"/>
    <property type="molecule type" value="Genomic_DNA"/>
</dbReference>
<feature type="domain" description="ABC3 transporter permease C-terminal" evidence="7">
    <location>
        <begin position="296"/>
        <end position="410"/>
    </location>
</feature>
<evidence type="ECO:0000256" key="2">
    <source>
        <dbReference type="ARBA" id="ARBA00022475"/>
    </source>
</evidence>
<protein>
    <recommendedName>
        <fullName evidence="11">ABC transporter permease</fullName>
    </recommendedName>
</protein>
<dbReference type="HOGENOM" id="CLU_008713_1_0_10"/>
<evidence type="ECO:0000256" key="1">
    <source>
        <dbReference type="ARBA" id="ARBA00004651"/>
    </source>
</evidence>
<proteinExistence type="predicted"/>
<dbReference type="Pfam" id="PF02687">
    <property type="entry name" value="FtsX"/>
    <property type="match status" value="2"/>
</dbReference>
<dbReference type="PANTHER" id="PTHR30572:SF18">
    <property type="entry name" value="ABC-TYPE MACROLIDE FAMILY EXPORT SYSTEM PERMEASE COMPONENT 2"/>
    <property type="match status" value="1"/>
</dbReference>
<feature type="transmembrane region" description="Helical" evidence="6">
    <location>
        <begin position="673"/>
        <end position="696"/>
    </location>
</feature>
<dbReference type="KEGG" id="srd:SD10_24705"/>
<keyword evidence="5 6" id="KW-0472">Membrane</keyword>
<keyword evidence="10" id="KW-1185">Reference proteome</keyword>
<dbReference type="PATRIC" id="fig|1379870.5.peg.5345"/>
<feature type="transmembrane region" description="Helical" evidence="6">
    <location>
        <begin position="432"/>
        <end position="452"/>
    </location>
</feature>
<keyword evidence="4 6" id="KW-1133">Transmembrane helix</keyword>
<evidence type="ECO:0000259" key="8">
    <source>
        <dbReference type="Pfam" id="PF12704"/>
    </source>
</evidence>
<organism evidence="9 10">
    <name type="scientific">Spirosoma radiotolerans</name>
    <dbReference type="NCBI Taxonomy" id="1379870"/>
    <lineage>
        <taxon>Bacteria</taxon>
        <taxon>Pseudomonadati</taxon>
        <taxon>Bacteroidota</taxon>
        <taxon>Cytophagia</taxon>
        <taxon>Cytophagales</taxon>
        <taxon>Cytophagaceae</taxon>
        <taxon>Spirosoma</taxon>
    </lineage>
</organism>
<dbReference type="STRING" id="1379870.SD10_24705"/>
<evidence type="ECO:0000256" key="3">
    <source>
        <dbReference type="ARBA" id="ARBA00022692"/>
    </source>
</evidence>
<keyword evidence="2" id="KW-1003">Cell membrane</keyword>
<dbReference type="PANTHER" id="PTHR30572">
    <property type="entry name" value="MEMBRANE COMPONENT OF TRANSPORTER-RELATED"/>
    <property type="match status" value="1"/>
</dbReference>
<feature type="transmembrane region" description="Helical" evidence="6">
    <location>
        <begin position="290"/>
        <end position="310"/>
    </location>
</feature>
<feature type="transmembrane region" description="Helical" evidence="6">
    <location>
        <begin position="732"/>
        <end position="749"/>
    </location>
</feature>
<name>A0A0E4A2A3_9BACT</name>
<dbReference type="Pfam" id="PF12704">
    <property type="entry name" value="MacB_PCD"/>
    <property type="match status" value="1"/>
</dbReference>
<dbReference type="InterPro" id="IPR025857">
    <property type="entry name" value="MacB_PCD"/>
</dbReference>